<gene>
    <name evidence="4" type="ORF">LKD32_06715</name>
</gene>
<name>A0AAE3ARD7_9FIRM</name>
<keyword evidence="2" id="KW-0808">Transferase</keyword>
<dbReference type="EMBL" id="JAJEPU010000015">
    <property type="protein sequence ID" value="MCC2164572.1"/>
    <property type="molecule type" value="Genomic_DNA"/>
</dbReference>
<dbReference type="AlphaFoldDB" id="A0AAE3ARD7"/>
<dbReference type="CDD" id="cd03801">
    <property type="entry name" value="GT4_PimA-like"/>
    <property type="match status" value="1"/>
</dbReference>
<dbReference type="Pfam" id="PF00534">
    <property type="entry name" value="Glycos_transf_1"/>
    <property type="match status" value="1"/>
</dbReference>
<dbReference type="GO" id="GO:0016757">
    <property type="term" value="F:glycosyltransferase activity"/>
    <property type="evidence" value="ECO:0007669"/>
    <property type="project" value="UniProtKB-KW"/>
</dbReference>
<comment type="caution">
    <text evidence="4">The sequence shown here is derived from an EMBL/GenBank/DDBJ whole genome shotgun (WGS) entry which is preliminary data.</text>
</comment>
<evidence type="ECO:0000313" key="5">
    <source>
        <dbReference type="Proteomes" id="UP001198962"/>
    </source>
</evidence>
<proteinExistence type="predicted"/>
<dbReference type="SUPFAM" id="SSF53756">
    <property type="entry name" value="UDP-Glycosyltransferase/glycogen phosphorylase"/>
    <property type="match status" value="1"/>
</dbReference>
<evidence type="ECO:0000256" key="1">
    <source>
        <dbReference type="ARBA" id="ARBA00022676"/>
    </source>
</evidence>
<dbReference type="InterPro" id="IPR001296">
    <property type="entry name" value="Glyco_trans_1"/>
</dbReference>
<dbReference type="Gene3D" id="3.40.50.2000">
    <property type="entry name" value="Glycogen Phosphorylase B"/>
    <property type="match status" value="2"/>
</dbReference>
<dbReference type="PANTHER" id="PTHR12526:SF510">
    <property type="entry name" value="D-INOSITOL 3-PHOSPHATE GLYCOSYLTRANSFERASE"/>
    <property type="match status" value="1"/>
</dbReference>
<dbReference type="RefSeq" id="WP_308451186.1">
    <property type="nucleotide sequence ID" value="NZ_JAJEPU010000015.1"/>
</dbReference>
<feature type="domain" description="Glycosyl transferase family 1" evidence="3">
    <location>
        <begin position="198"/>
        <end position="345"/>
    </location>
</feature>
<dbReference type="Proteomes" id="UP001198962">
    <property type="component" value="Unassembled WGS sequence"/>
</dbReference>
<dbReference type="PANTHER" id="PTHR12526">
    <property type="entry name" value="GLYCOSYLTRANSFERASE"/>
    <property type="match status" value="1"/>
</dbReference>
<reference evidence="4" key="1">
    <citation type="submission" date="2021-10" db="EMBL/GenBank/DDBJ databases">
        <title>Anaerobic single-cell dispensing facilitates the cultivation of human gut bacteria.</title>
        <authorList>
            <person name="Afrizal A."/>
        </authorList>
    </citation>
    <scope>NUCLEOTIDE SEQUENCE</scope>
    <source>
        <strain evidence="4">CLA-AA-H274</strain>
    </source>
</reference>
<protein>
    <submittedName>
        <fullName evidence="4">Glycosyltransferase</fullName>
    </submittedName>
</protein>
<evidence type="ECO:0000259" key="3">
    <source>
        <dbReference type="Pfam" id="PF00534"/>
    </source>
</evidence>
<sequence length="386" mass="44825">MKKKVLVLNGQYAPGYKGGGPIQSCINMVENLYEQFDFYVLCADRDYKENEPYSDIKINQWNEVGHAKVYYLSSDKQDLKGFEEAINSIDYDVMYLNGFFSPIFTIRPLILRRLGKLKKKPMVLTPRGDFTGGCENKKLKKYSYIYLVKLLDLYSGLLWHATSDIEERDIKQKFAKANVFTVPNLPAKFIPKKTCISKKAGELKLVFVSRIFPKKNIKYALEVLSKIIEGNVTFDIYGPMEDRGYWAECEELMKKMPSNVKVKYCGEAEHKDIPHIFEQYHAFFFPTLGENYGHVIVEAMMNNCLCILSKGVTPWDDYIEHLDIGAKLSEQEKFVEIVNRMLQLDQSDIDSMLEFNNQYIAEKTDPAEYLKLYQKMFDMNAHVFNI</sequence>
<keyword evidence="5" id="KW-1185">Reference proteome</keyword>
<organism evidence="4 5">
    <name type="scientific">Brotaphodocola catenula</name>
    <dbReference type="NCBI Taxonomy" id="2885361"/>
    <lineage>
        <taxon>Bacteria</taxon>
        <taxon>Bacillati</taxon>
        <taxon>Bacillota</taxon>
        <taxon>Clostridia</taxon>
        <taxon>Lachnospirales</taxon>
        <taxon>Lachnospiraceae</taxon>
        <taxon>Brotaphodocola</taxon>
    </lineage>
</organism>
<keyword evidence="1" id="KW-0328">Glycosyltransferase</keyword>
<accession>A0AAE3ARD7</accession>
<evidence type="ECO:0000313" key="4">
    <source>
        <dbReference type="EMBL" id="MCC2164572.1"/>
    </source>
</evidence>
<evidence type="ECO:0000256" key="2">
    <source>
        <dbReference type="ARBA" id="ARBA00022679"/>
    </source>
</evidence>